<organism evidence="2 3">
    <name type="scientific">Demequina lutea</name>
    <dbReference type="NCBI Taxonomy" id="431489"/>
    <lineage>
        <taxon>Bacteria</taxon>
        <taxon>Bacillati</taxon>
        <taxon>Actinomycetota</taxon>
        <taxon>Actinomycetes</taxon>
        <taxon>Micrococcales</taxon>
        <taxon>Demequinaceae</taxon>
        <taxon>Demequina</taxon>
    </lineage>
</organism>
<sequence length="152" mass="16705">MESDVDGESEELTPAESLASAKAARERLARRVKVPWVWDAFQAVGAGAVVGLVMWSPSLGFLGAAFYFTFRWLSSARQRRVGVVSEGTTRRTFDPLQLWMILAVLATFATGFAVRTRWAATPLVAAVFIAAVVFLGSRWINRRAIARIRSAS</sequence>
<protein>
    <submittedName>
        <fullName evidence="2">Uncharacterized protein</fullName>
    </submittedName>
</protein>
<accession>A0A7Y9ZCG4</accession>
<proteinExistence type="predicted"/>
<dbReference type="RefSeq" id="WP_062074378.1">
    <property type="nucleotide sequence ID" value="NZ_BBRC01000002.1"/>
</dbReference>
<dbReference type="AlphaFoldDB" id="A0A7Y9ZCG4"/>
<feature type="transmembrane region" description="Helical" evidence="1">
    <location>
        <begin position="96"/>
        <end position="114"/>
    </location>
</feature>
<keyword evidence="3" id="KW-1185">Reference proteome</keyword>
<keyword evidence="1" id="KW-0472">Membrane</keyword>
<reference evidence="2 3" key="1">
    <citation type="submission" date="2020-07" db="EMBL/GenBank/DDBJ databases">
        <title>Sequencing the genomes of 1000 actinobacteria strains.</title>
        <authorList>
            <person name="Klenk H.-P."/>
        </authorList>
    </citation>
    <scope>NUCLEOTIDE SEQUENCE [LARGE SCALE GENOMIC DNA]</scope>
    <source>
        <strain evidence="2 3">DSM 19970</strain>
    </source>
</reference>
<keyword evidence="1" id="KW-1133">Transmembrane helix</keyword>
<dbReference type="EMBL" id="JACBZO010000001">
    <property type="protein sequence ID" value="NYI42576.1"/>
    <property type="molecule type" value="Genomic_DNA"/>
</dbReference>
<dbReference type="Proteomes" id="UP000547973">
    <property type="component" value="Unassembled WGS sequence"/>
</dbReference>
<comment type="caution">
    <text evidence="2">The sequence shown here is derived from an EMBL/GenBank/DDBJ whole genome shotgun (WGS) entry which is preliminary data.</text>
</comment>
<feature type="transmembrane region" description="Helical" evidence="1">
    <location>
        <begin position="43"/>
        <end position="70"/>
    </location>
</feature>
<gene>
    <name evidence="2" type="ORF">BKA03_002695</name>
</gene>
<evidence type="ECO:0000256" key="1">
    <source>
        <dbReference type="SAM" id="Phobius"/>
    </source>
</evidence>
<evidence type="ECO:0000313" key="3">
    <source>
        <dbReference type="Proteomes" id="UP000547973"/>
    </source>
</evidence>
<name>A0A7Y9ZCG4_9MICO</name>
<feature type="transmembrane region" description="Helical" evidence="1">
    <location>
        <begin position="120"/>
        <end position="140"/>
    </location>
</feature>
<keyword evidence="1" id="KW-0812">Transmembrane</keyword>
<evidence type="ECO:0000313" key="2">
    <source>
        <dbReference type="EMBL" id="NYI42576.1"/>
    </source>
</evidence>